<comment type="caution">
    <text evidence="2">The sequence shown here is derived from an EMBL/GenBank/DDBJ whole genome shotgun (WGS) entry which is preliminary data.</text>
</comment>
<feature type="region of interest" description="Disordered" evidence="1">
    <location>
        <begin position="167"/>
        <end position="187"/>
    </location>
</feature>
<feature type="region of interest" description="Disordered" evidence="1">
    <location>
        <begin position="1"/>
        <end position="33"/>
    </location>
</feature>
<evidence type="ECO:0000256" key="1">
    <source>
        <dbReference type="SAM" id="MobiDB-lite"/>
    </source>
</evidence>
<reference evidence="2" key="1">
    <citation type="submission" date="2021-09" db="EMBL/GenBank/DDBJ databases">
        <title>The genome of Mauremys mutica provides insights into the evolution of semi-aquatic lifestyle.</title>
        <authorList>
            <person name="Gong S."/>
            <person name="Gao Y."/>
        </authorList>
    </citation>
    <scope>NUCLEOTIDE SEQUENCE</scope>
    <source>
        <strain evidence="2">MM-2020</strain>
        <tissue evidence="2">Muscle</tissue>
    </source>
</reference>
<dbReference type="Proteomes" id="UP000827986">
    <property type="component" value="Unassembled WGS sequence"/>
</dbReference>
<feature type="compositionally biased region" description="Pro residues" evidence="1">
    <location>
        <begin position="172"/>
        <end position="187"/>
    </location>
</feature>
<dbReference type="AlphaFoldDB" id="A0A9D4B485"/>
<name>A0A9D4B485_9SAUR</name>
<proteinExistence type="predicted"/>
<gene>
    <name evidence="2" type="ORF">KIL84_005931</name>
</gene>
<evidence type="ECO:0000313" key="3">
    <source>
        <dbReference type="Proteomes" id="UP000827986"/>
    </source>
</evidence>
<evidence type="ECO:0000313" key="2">
    <source>
        <dbReference type="EMBL" id="KAH1179881.1"/>
    </source>
</evidence>
<accession>A0A9D4B485</accession>
<keyword evidence="3" id="KW-1185">Reference proteome</keyword>
<sequence>MWPFGSTCGLGGSSPSAQRHLGPAAAPEPSQAQRWEQEPWVWLRVRHQVGRGVTPTSGAGPVILQGLLWARQAGWGCPLPLTCLEQHPAQDVPAPAASLAQGLHPPALCGACPSAPPTLTLASVWGLPPGPEPVPWHCPIQSLPPAPYRACLPPYRAWPSALPHSTGNAPLSPAPPIQGLPLDPAPP</sequence>
<dbReference type="EMBL" id="JAHDVG010000471">
    <property type="protein sequence ID" value="KAH1179881.1"/>
    <property type="molecule type" value="Genomic_DNA"/>
</dbReference>
<protein>
    <submittedName>
        <fullName evidence="2">Uncharacterized protein</fullName>
    </submittedName>
</protein>
<organism evidence="2 3">
    <name type="scientific">Mauremys mutica</name>
    <name type="common">yellowpond turtle</name>
    <dbReference type="NCBI Taxonomy" id="74926"/>
    <lineage>
        <taxon>Eukaryota</taxon>
        <taxon>Metazoa</taxon>
        <taxon>Chordata</taxon>
        <taxon>Craniata</taxon>
        <taxon>Vertebrata</taxon>
        <taxon>Euteleostomi</taxon>
        <taxon>Archelosauria</taxon>
        <taxon>Testudinata</taxon>
        <taxon>Testudines</taxon>
        <taxon>Cryptodira</taxon>
        <taxon>Durocryptodira</taxon>
        <taxon>Testudinoidea</taxon>
        <taxon>Geoemydidae</taxon>
        <taxon>Geoemydinae</taxon>
        <taxon>Mauremys</taxon>
    </lineage>
</organism>